<dbReference type="SUPFAM" id="SSF50969">
    <property type="entry name" value="YVTN repeat-like/Quinoprotein amine dehydrogenase"/>
    <property type="match status" value="1"/>
</dbReference>
<name>A0ABW6PUF2_9NOCA</name>
<feature type="signal peptide" evidence="1">
    <location>
        <begin position="1"/>
        <end position="20"/>
    </location>
</feature>
<proteinExistence type="predicted"/>
<dbReference type="InterPro" id="IPR011044">
    <property type="entry name" value="Quino_amine_DH_bsu"/>
</dbReference>
<keyword evidence="4" id="KW-1185">Reference proteome</keyword>
<evidence type="ECO:0000256" key="1">
    <source>
        <dbReference type="SAM" id="SignalP"/>
    </source>
</evidence>
<dbReference type="RefSeq" id="WP_387702515.1">
    <property type="nucleotide sequence ID" value="NZ_JBIAMX010000018.1"/>
</dbReference>
<dbReference type="EMBL" id="JBIAMX010000018">
    <property type="protein sequence ID" value="MFF0546061.1"/>
    <property type="molecule type" value="Genomic_DNA"/>
</dbReference>
<dbReference type="PANTHER" id="PTHR34512:SF30">
    <property type="entry name" value="OUTER MEMBRANE PROTEIN ASSEMBLY FACTOR BAMB"/>
    <property type="match status" value="1"/>
</dbReference>
<dbReference type="InterPro" id="IPR015943">
    <property type="entry name" value="WD40/YVTN_repeat-like_dom_sf"/>
</dbReference>
<dbReference type="Pfam" id="PF13360">
    <property type="entry name" value="PQQ_2"/>
    <property type="match status" value="2"/>
</dbReference>
<dbReference type="Gene3D" id="2.40.10.480">
    <property type="match status" value="1"/>
</dbReference>
<sequence>MRTRTRVAAALVAAGALAVAGCGTDVDDITVGPGKGWPAAYHDARNGASSPVTGAQAVSLNWSRPVGGPIAQPPTIGPEGQLFVTTSAGPCSILSLQMPTGRKRFCNQLGPSAVEAPTVVDGVTNVYVGDDGGVNSFNYLGQPRWRTPVAGVPVSLQFTGDSRVLSVTQSGQVDVLDRQTGDREVPTLQLLGEPDFLKYPDLTRPASGDGLADCHTGGPRCAVANATAVDGDSGRFFVTVWQPGKAAASLVAVRYAGDRLTTEWSADILTGGSATSPALSKDGATLYVGDNSGRLIALNAADGSTRWVQPLPWKPRGALSVSPGGLIVPAGDDGYLMALRDRDDHAETVWERKDLALRGIPAQAAGDLGYVVAAIGTGLSLITFDTTTGNTLDSDVLRGAEGTTTGTAISAEGDVVVATRLGEVFSFAPDDRR</sequence>
<protein>
    <submittedName>
        <fullName evidence="3">PQQ-binding-like beta-propeller repeat protein</fullName>
    </submittedName>
</protein>
<comment type="caution">
    <text evidence="3">The sequence shown here is derived from an EMBL/GenBank/DDBJ whole genome shotgun (WGS) entry which is preliminary data.</text>
</comment>
<dbReference type="PANTHER" id="PTHR34512">
    <property type="entry name" value="CELL SURFACE PROTEIN"/>
    <property type="match status" value="1"/>
</dbReference>
<dbReference type="InterPro" id="IPR018391">
    <property type="entry name" value="PQQ_b-propeller_rpt"/>
</dbReference>
<feature type="chain" id="PRO_5046048301" evidence="1">
    <location>
        <begin position="21"/>
        <end position="433"/>
    </location>
</feature>
<reference evidence="3 4" key="1">
    <citation type="submission" date="2024-10" db="EMBL/GenBank/DDBJ databases">
        <title>The Natural Products Discovery Center: Release of the First 8490 Sequenced Strains for Exploring Actinobacteria Biosynthetic Diversity.</title>
        <authorList>
            <person name="Kalkreuter E."/>
            <person name="Kautsar S.A."/>
            <person name="Yang D."/>
            <person name="Bader C.D."/>
            <person name="Teijaro C.N."/>
            <person name="Fluegel L."/>
            <person name="Davis C.M."/>
            <person name="Simpson J.R."/>
            <person name="Lauterbach L."/>
            <person name="Steele A.D."/>
            <person name="Gui C."/>
            <person name="Meng S."/>
            <person name="Li G."/>
            <person name="Viehrig K."/>
            <person name="Ye F."/>
            <person name="Su P."/>
            <person name="Kiefer A.F."/>
            <person name="Nichols A."/>
            <person name="Cepeda A.J."/>
            <person name="Yan W."/>
            <person name="Fan B."/>
            <person name="Jiang Y."/>
            <person name="Adhikari A."/>
            <person name="Zheng C.-J."/>
            <person name="Schuster L."/>
            <person name="Cowan T.M."/>
            <person name="Smanski M.J."/>
            <person name="Chevrette M.G."/>
            <person name="De Carvalho L.P.S."/>
            <person name="Shen B."/>
        </authorList>
    </citation>
    <scope>NUCLEOTIDE SEQUENCE [LARGE SCALE GENOMIC DNA]</scope>
    <source>
        <strain evidence="3 4">NPDC004045</strain>
    </source>
</reference>
<feature type="domain" description="Pyrrolo-quinoline quinone repeat" evidence="2">
    <location>
        <begin position="263"/>
        <end position="419"/>
    </location>
</feature>
<organism evidence="3 4">
    <name type="scientific">Nocardia thailandica</name>
    <dbReference type="NCBI Taxonomy" id="257275"/>
    <lineage>
        <taxon>Bacteria</taxon>
        <taxon>Bacillati</taxon>
        <taxon>Actinomycetota</taxon>
        <taxon>Actinomycetes</taxon>
        <taxon>Mycobacteriales</taxon>
        <taxon>Nocardiaceae</taxon>
        <taxon>Nocardia</taxon>
    </lineage>
</organism>
<accession>A0ABW6PUF2</accession>
<feature type="domain" description="Pyrrolo-quinoline quinone repeat" evidence="2">
    <location>
        <begin position="51"/>
        <end position="183"/>
    </location>
</feature>
<evidence type="ECO:0000259" key="2">
    <source>
        <dbReference type="Pfam" id="PF13360"/>
    </source>
</evidence>
<keyword evidence="1" id="KW-0732">Signal</keyword>
<evidence type="ECO:0000313" key="3">
    <source>
        <dbReference type="EMBL" id="MFF0546061.1"/>
    </source>
</evidence>
<dbReference type="SMART" id="SM00564">
    <property type="entry name" value="PQQ"/>
    <property type="match status" value="1"/>
</dbReference>
<evidence type="ECO:0000313" key="4">
    <source>
        <dbReference type="Proteomes" id="UP001601444"/>
    </source>
</evidence>
<dbReference type="Proteomes" id="UP001601444">
    <property type="component" value="Unassembled WGS sequence"/>
</dbReference>
<dbReference type="InterPro" id="IPR002372">
    <property type="entry name" value="PQQ_rpt_dom"/>
</dbReference>
<gene>
    <name evidence="3" type="ORF">ACFYTF_24800</name>
</gene>
<dbReference type="PROSITE" id="PS51257">
    <property type="entry name" value="PROKAR_LIPOPROTEIN"/>
    <property type="match status" value="1"/>
</dbReference>
<dbReference type="Gene3D" id="2.130.10.10">
    <property type="entry name" value="YVTN repeat-like/Quinoprotein amine dehydrogenase"/>
    <property type="match status" value="1"/>
</dbReference>